<keyword evidence="1" id="KW-0472">Membrane</keyword>
<dbReference type="Proteomes" id="UP001552479">
    <property type="component" value="Unassembled WGS sequence"/>
</dbReference>
<evidence type="ECO:0000313" key="2">
    <source>
        <dbReference type="EMBL" id="MEV4921364.1"/>
    </source>
</evidence>
<evidence type="ECO:0000256" key="1">
    <source>
        <dbReference type="SAM" id="Phobius"/>
    </source>
</evidence>
<keyword evidence="1" id="KW-1133">Transmembrane helix</keyword>
<feature type="transmembrane region" description="Helical" evidence="1">
    <location>
        <begin position="51"/>
        <end position="71"/>
    </location>
</feature>
<gene>
    <name evidence="2" type="ORF">AB0L03_00670</name>
</gene>
<proteinExistence type="predicted"/>
<comment type="caution">
    <text evidence="2">The sequence shown here is derived from an EMBL/GenBank/DDBJ whole genome shotgun (WGS) entry which is preliminary data.</text>
</comment>
<protein>
    <submittedName>
        <fullName evidence="2">Uncharacterized protein</fullName>
    </submittedName>
</protein>
<organism evidence="2 3">
    <name type="scientific">Streptomyces roseoverticillatus</name>
    <dbReference type="NCBI Taxonomy" id="66429"/>
    <lineage>
        <taxon>Bacteria</taxon>
        <taxon>Bacillati</taxon>
        <taxon>Actinomycetota</taxon>
        <taxon>Actinomycetes</taxon>
        <taxon>Kitasatosporales</taxon>
        <taxon>Streptomycetaceae</taxon>
        <taxon>Streptomyces</taxon>
    </lineage>
</organism>
<keyword evidence="1" id="KW-0812">Transmembrane</keyword>
<evidence type="ECO:0000313" key="3">
    <source>
        <dbReference type="Proteomes" id="UP001552479"/>
    </source>
</evidence>
<keyword evidence="3" id="KW-1185">Reference proteome</keyword>
<name>A0ABV3ILQ8_9ACTN</name>
<dbReference type="RefSeq" id="WP_366086259.1">
    <property type="nucleotide sequence ID" value="NZ_JBFASG010000001.1"/>
</dbReference>
<accession>A0ABV3ILQ8</accession>
<sequence>MPAQRPTKPNAQHQNDINLTLSGNAVDVGTATDGEHRRVWRVEVPSPKMPAIPTITAVGSGGGLTAAIATGHVQPGVVWPAVVLAVAGMAYDVAIRALNRPSRRA</sequence>
<reference evidence="2 3" key="1">
    <citation type="submission" date="2024-06" db="EMBL/GenBank/DDBJ databases">
        <title>The Natural Products Discovery Center: Release of the First 8490 Sequenced Strains for Exploring Actinobacteria Biosynthetic Diversity.</title>
        <authorList>
            <person name="Kalkreuter E."/>
            <person name="Kautsar S.A."/>
            <person name="Yang D."/>
            <person name="Bader C.D."/>
            <person name="Teijaro C.N."/>
            <person name="Fluegel L."/>
            <person name="Davis C.M."/>
            <person name="Simpson J.R."/>
            <person name="Lauterbach L."/>
            <person name="Steele A.D."/>
            <person name="Gui C."/>
            <person name="Meng S."/>
            <person name="Li G."/>
            <person name="Viehrig K."/>
            <person name="Ye F."/>
            <person name="Su P."/>
            <person name="Kiefer A.F."/>
            <person name="Nichols A."/>
            <person name="Cepeda A.J."/>
            <person name="Yan W."/>
            <person name="Fan B."/>
            <person name="Jiang Y."/>
            <person name="Adhikari A."/>
            <person name="Zheng C.-J."/>
            <person name="Schuster L."/>
            <person name="Cowan T.M."/>
            <person name="Smanski M.J."/>
            <person name="Chevrette M.G."/>
            <person name="De Carvalho L.P.S."/>
            <person name="Shen B."/>
        </authorList>
    </citation>
    <scope>NUCLEOTIDE SEQUENCE [LARGE SCALE GENOMIC DNA]</scope>
    <source>
        <strain evidence="2 3">NPDC053791</strain>
    </source>
</reference>
<dbReference type="EMBL" id="JBFASG010000001">
    <property type="protein sequence ID" value="MEV4921364.1"/>
    <property type="molecule type" value="Genomic_DNA"/>
</dbReference>
<feature type="transmembrane region" description="Helical" evidence="1">
    <location>
        <begin position="77"/>
        <end position="98"/>
    </location>
</feature>